<sequence>MPNSKLKIAPHLAQLKLLLDDSSIVHAEQLQSLWSGYGEVARYKSLDSGASFIVKNIDLSPAKSHPRGWNSNIGHQRKLRSYQVETSFYQAYAAHTDKHCYVPQLIAQQHNESSILLVLEDLDALGYNQRLEVAQWHTFKIAIRWLAYFHGKFMFSTAESLWPIGTYWHYQTRQDEYNKMAPSPLKEHAQEIDEVLNKSQFKTLLHGDAKFQNLCFHQNNLDVAAVDFQYVGLGHGVKDLTCLAASCLNNQQLFEYDDLILTEYLTSLKSALNYYQHSLDFEQLSEEYQQLYPLAWADIYRFLLGWNPQSIKISDYMIQKADLGLNQIRFL</sequence>
<proteinExistence type="predicted"/>
<reference evidence="1 2" key="1">
    <citation type="submission" date="2023-01" db="EMBL/GenBank/DDBJ databases">
        <title>Psychrosphaera sp. nov., isolated from marine algae.</title>
        <authorList>
            <person name="Bayburt H."/>
            <person name="Choi B.J."/>
            <person name="Kim J.M."/>
            <person name="Choi D.G."/>
            <person name="Jeon C.O."/>
        </authorList>
    </citation>
    <scope>NUCLEOTIDE SEQUENCE [LARGE SCALE GENOMIC DNA]</scope>
    <source>
        <strain evidence="1 2">G1-22</strain>
    </source>
</reference>
<dbReference type="EMBL" id="JAQOMS010000002">
    <property type="protein sequence ID" value="MDC2890799.1"/>
    <property type="molecule type" value="Genomic_DNA"/>
</dbReference>
<dbReference type="InterPro" id="IPR004119">
    <property type="entry name" value="EcKL"/>
</dbReference>
<protein>
    <submittedName>
        <fullName evidence="1">DUF1679 domain-containing protein</fullName>
    </submittedName>
</protein>
<keyword evidence="2" id="KW-1185">Reference proteome</keyword>
<dbReference type="Pfam" id="PF02958">
    <property type="entry name" value="EcKL"/>
    <property type="match status" value="1"/>
</dbReference>
<evidence type="ECO:0000313" key="1">
    <source>
        <dbReference type="EMBL" id="MDC2890799.1"/>
    </source>
</evidence>
<organism evidence="1 2">
    <name type="scientific">Psychrosphaera algicola</name>
    <dbReference type="NCBI Taxonomy" id="3023714"/>
    <lineage>
        <taxon>Bacteria</taxon>
        <taxon>Pseudomonadati</taxon>
        <taxon>Pseudomonadota</taxon>
        <taxon>Gammaproteobacteria</taxon>
        <taxon>Alteromonadales</taxon>
        <taxon>Pseudoalteromonadaceae</taxon>
        <taxon>Psychrosphaera</taxon>
    </lineage>
</organism>
<name>A0ABT5FHY2_9GAMM</name>
<dbReference type="PANTHER" id="PTHR11012">
    <property type="entry name" value="PROTEIN KINASE-LIKE DOMAIN-CONTAINING"/>
    <property type="match status" value="1"/>
</dbReference>
<accession>A0ABT5FHY2</accession>
<gene>
    <name evidence="1" type="ORF">PN838_21205</name>
</gene>
<dbReference type="Gene3D" id="3.90.1200.10">
    <property type="match status" value="1"/>
</dbReference>
<dbReference type="InterPro" id="IPR011009">
    <property type="entry name" value="Kinase-like_dom_sf"/>
</dbReference>
<comment type="caution">
    <text evidence="1">The sequence shown here is derived from an EMBL/GenBank/DDBJ whole genome shotgun (WGS) entry which is preliminary data.</text>
</comment>
<dbReference type="PANTHER" id="PTHR11012:SF30">
    <property type="entry name" value="PROTEIN KINASE-LIKE DOMAIN-CONTAINING"/>
    <property type="match status" value="1"/>
</dbReference>
<dbReference type="Proteomes" id="UP001528411">
    <property type="component" value="Unassembled WGS sequence"/>
</dbReference>
<dbReference type="SUPFAM" id="SSF56112">
    <property type="entry name" value="Protein kinase-like (PK-like)"/>
    <property type="match status" value="1"/>
</dbReference>
<evidence type="ECO:0000313" key="2">
    <source>
        <dbReference type="Proteomes" id="UP001528411"/>
    </source>
</evidence>
<dbReference type="RefSeq" id="WP_272181891.1">
    <property type="nucleotide sequence ID" value="NZ_JAQOMS010000002.1"/>
</dbReference>